<evidence type="ECO:0000256" key="1">
    <source>
        <dbReference type="SAM" id="Phobius"/>
    </source>
</evidence>
<dbReference type="EMBL" id="UFXQ01000001">
    <property type="protein sequence ID" value="STC69908.1"/>
    <property type="molecule type" value="Genomic_DNA"/>
</dbReference>
<dbReference type="AlphaFoldDB" id="A0A376CQH4"/>
<feature type="transmembrane region" description="Helical" evidence="1">
    <location>
        <begin position="7"/>
        <end position="29"/>
    </location>
</feature>
<gene>
    <name evidence="2" type="ORF">NCTC11862_01713</name>
</gene>
<keyword evidence="3" id="KW-1185">Reference proteome</keyword>
<name>A0A376CQH4_9CORY</name>
<proteinExistence type="predicted"/>
<dbReference type="RefSeq" id="WP_018581712.1">
    <property type="nucleotide sequence ID" value="NZ_LDYD01000003.1"/>
</dbReference>
<feature type="transmembrane region" description="Helical" evidence="1">
    <location>
        <begin position="35"/>
        <end position="55"/>
    </location>
</feature>
<accession>A0A376CQH4</accession>
<dbReference type="STRING" id="35756.GCA_001044155_00440"/>
<protein>
    <submittedName>
        <fullName evidence="2">Uncharacterized protein</fullName>
    </submittedName>
</protein>
<keyword evidence="1" id="KW-1133">Transmembrane helix</keyword>
<evidence type="ECO:0000313" key="3">
    <source>
        <dbReference type="Proteomes" id="UP000254467"/>
    </source>
</evidence>
<keyword evidence="1" id="KW-0472">Membrane</keyword>
<reference evidence="2 3" key="1">
    <citation type="submission" date="2018-06" db="EMBL/GenBank/DDBJ databases">
        <authorList>
            <consortium name="Pathogen Informatics"/>
            <person name="Doyle S."/>
        </authorList>
    </citation>
    <scope>NUCLEOTIDE SEQUENCE [LARGE SCALE GENOMIC DNA]</scope>
    <source>
        <strain evidence="2 3">NCTC11862</strain>
    </source>
</reference>
<keyword evidence="1" id="KW-0812">Transmembrane</keyword>
<sequence length="62" mass="6844">MRTAVTIIIFLVILVTGPLWFSFIIRAFPSETLEFLGGIITVAVAAIVAGAYWFLSDPDRRS</sequence>
<evidence type="ECO:0000313" key="2">
    <source>
        <dbReference type="EMBL" id="STC69908.1"/>
    </source>
</evidence>
<dbReference type="Proteomes" id="UP000254467">
    <property type="component" value="Unassembled WGS sequence"/>
</dbReference>
<organism evidence="2 3">
    <name type="scientific">Corynebacterium pilosum</name>
    <dbReference type="NCBI Taxonomy" id="35756"/>
    <lineage>
        <taxon>Bacteria</taxon>
        <taxon>Bacillati</taxon>
        <taxon>Actinomycetota</taxon>
        <taxon>Actinomycetes</taxon>
        <taxon>Mycobacteriales</taxon>
        <taxon>Corynebacteriaceae</taxon>
        <taxon>Corynebacterium</taxon>
    </lineage>
</organism>